<dbReference type="GO" id="GO:0005576">
    <property type="term" value="C:extracellular region"/>
    <property type="evidence" value="ECO:0007669"/>
    <property type="project" value="UniProtKB-SubCell"/>
</dbReference>
<dbReference type="InterPro" id="IPR018114">
    <property type="entry name" value="TRYPSIN_HIS"/>
</dbReference>
<evidence type="ECO:0000256" key="1">
    <source>
        <dbReference type="ARBA" id="ARBA00004613"/>
    </source>
</evidence>
<dbReference type="Proteomes" id="UP000008237">
    <property type="component" value="Unassembled WGS sequence"/>
</dbReference>
<comment type="caution">
    <text evidence="10">Lacks conserved residue(s) required for the propagation of feature annotation.</text>
</comment>
<sequence length="453" mass="51234">MVHHNRSVPNGRNPSENKNIGGLNNGMPVSGRLQDYAQCREEDQKNGCALPEHPTGGRYQLERCELCRTYPGDSVPQHSTLIYTCNDGYMLSGSNTTICLNNMWFHNQISCLKICPEPKGTTVDISCNYRGEKVSCNDPILPGTRATLACKQFHKLPLVNNPGYKTIKCLDSGLWDHTIFRCEPDCGKTISQGQQLIVNGVKAKAGMFPWHVGIYEKDDAKRYQHICGGSLISNDLVISAAHCFYNETENKLNNASNYAVGAGKYFRSWDTQEQYSQKSFVEYIKLRQKYRGARSYLVADIALVKLQTPLNLNMLVRPVCMDWQNMYDKEQLRVGQSGKLAGWGKDITGKPTEDLYEVTMPYVTRQKCLDNVPSQFRGFITWDKFCAGRMNGSSACEGDSGGGLCFETNDIWYLRGVVSVSPQKDDHCDYTSYVAFTQISRYRTWIHDFYVKM</sequence>
<comment type="similarity">
    <text evidence="9">Belongs to the peptidase S1 family. CLIP subfamily.</text>
</comment>
<keyword evidence="10" id="KW-0768">Sushi</keyword>
<dbReference type="OrthoDB" id="2019384at2759"/>
<evidence type="ECO:0000259" key="13">
    <source>
        <dbReference type="PROSITE" id="PS50923"/>
    </source>
</evidence>
<accession>E2C7Y6</accession>
<evidence type="ECO:0000256" key="8">
    <source>
        <dbReference type="ARBA" id="ARBA00023157"/>
    </source>
</evidence>
<comment type="subcellular location">
    <subcellularLocation>
        <location evidence="1">Secreted</location>
    </subcellularLocation>
</comment>
<dbReference type="SUPFAM" id="SSF50494">
    <property type="entry name" value="Trypsin-like serine proteases"/>
    <property type="match status" value="1"/>
</dbReference>
<evidence type="ECO:0000313" key="14">
    <source>
        <dbReference type="EMBL" id="EFN75956.1"/>
    </source>
</evidence>
<proteinExistence type="inferred from homology"/>
<dbReference type="PROSITE" id="PS50240">
    <property type="entry name" value="TRYPSIN_DOM"/>
    <property type="match status" value="1"/>
</dbReference>
<evidence type="ECO:0000256" key="5">
    <source>
        <dbReference type="ARBA" id="ARBA00022801"/>
    </source>
</evidence>
<gene>
    <name evidence="14" type="ORF">EAI_14079</name>
</gene>
<name>E2C7Y6_HARSA</name>
<dbReference type="Gene3D" id="2.10.70.10">
    <property type="entry name" value="Complement Module, domain 1"/>
    <property type="match status" value="1"/>
</dbReference>
<keyword evidence="3" id="KW-0645">Protease</keyword>
<dbReference type="Pfam" id="PF00089">
    <property type="entry name" value="Trypsin"/>
    <property type="match status" value="1"/>
</dbReference>
<evidence type="ECO:0000313" key="15">
    <source>
        <dbReference type="Proteomes" id="UP000008237"/>
    </source>
</evidence>
<dbReference type="InterPro" id="IPR001254">
    <property type="entry name" value="Trypsin_dom"/>
</dbReference>
<feature type="domain" description="Sushi" evidence="13">
    <location>
        <begin position="65"/>
        <end position="113"/>
    </location>
</feature>
<dbReference type="Pfam" id="PF00084">
    <property type="entry name" value="Sushi"/>
    <property type="match status" value="1"/>
</dbReference>
<dbReference type="GO" id="GO:0006508">
    <property type="term" value="P:proteolysis"/>
    <property type="evidence" value="ECO:0007669"/>
    <property type="project" value="UniProtKB-KW"/>
</dbReference>
<evidence type="ECO:0000256" key="11">
    <source>
        <dbReference type="SAM" id="MobiDB-lite"/>
    </source>
</evidence>
<evidence type="ECO:0000256" key="3">
    <source>
        <dbReference type="ARBA" id="ARBA00022670"/>
    </source>
</evidence>
<feature type="region of interest" description="Disordered" evidence="11">
    <location>
        <begin position="1"/>
        <end position="27"/>
    </location>
</feature>
<dbReference type="PROSITE" id="PS00134">
    <property type="entry name" value="TRYPSIN_HIS"/>
    <property type="match status" value="1"/>
</dbReference>
<dbReference type="AlphaFoldDB" id="E2C7Y6"/>
<keyword evidence="2" id="KW-0964">Secreted</keyword>
<evidence type="ECO:0000256" key="7">
    <source>
        <dbReference type="ARBA" id="ARBA00023145"/>
    </source>
</evidence>
<keyword evidence="4" id="KW-0732">Signal</keyword>
<dbReference type="InterPro" id="IPR009003">
    <property type="entry name" value="Peptidase_S1_PA"/>
</dbReference>
<dbReference type="Gene3D" id="2.40.10.10">
    <property type="entry name" value="Trypsin-like serine proteases"/>
    <property type="match status" value="1"/>
</dbReference>
<keyword evidence="8" id="KW-1015">Disulfide bond</keyword>
<dbReference type="SMART" id="SM00032">
    <property type="entry name" value="CCP"/>
    <property type="match status" value="2"/>
</dbReference>
<dbReference type="PANTHER" id="PTHR24256">
    <property type="entry name" value="TRYPTASE-RELATED"/>
    <property type="match status" value="1"/>
</dbReference>
<dbReference type="OMA" id="CKIANEW"/>
<keyword evidence="6" id="KW-0720">Serine protease</keyword>
<organism evidence="15">
    <name type="scientific">Harpegnathos saltator</name>
    <name type="common">Jerdon's jumping ant</name>
    <dbReference type="NCBI Taxonomy" id="610380"/>
    <lineage>
        <taxon>Eukaryota</taxon>
        <taxon>Metazoa</taxon>
        <taxon>Ecdysozoa</taxon>
        <taxon>Arthropoda</taxon>
        <taxon>Hexapoda</taxon>
        <taxon>Insecta</taxon>
        <taxon>Pterygota</taxon>
        <taxon>Neoptera</taxon>
        <taxon>Endopterygota</taxon>
        <taxon>Hymenoptera</taxon>
        <taxon>Apocrita</taxon>
        <taxon>Aculeata</taxon>
        <taxon>Formicoidea</taxon>
        <taxon>Formicidae</taxon>
        <taxon>Ponerinae</taxon>
        <taxon>Ponerini</taxon>
        <taxon>Harpegnathos</taxon>
    </lineage>
</organism>
<dbReference type="PROSITE" id="PS50923">
    <property type="entry name" value="SUSHI"/>
    <property type="match status" value="2"/>
</dbReference>
<dbReference type="GO" id="GO:0004252">
    <property type="term" value="F:serine-type endopeptidase activity"/>
    <property type="evidence" value="ECO:0007669"/>
    <property type="project" value="InterPro"/>
</dbReference>
<dbReference type="InterPro" id="IPR035976">
    <property type="entry name" value="Sushi/SCR/CCP_sf"/>
</dbReference>
<dbReference type="InterPro" id="IPR001314">
    <property type="entry name" value="Peptidase_S1A"/>
</dbReference>
<dbReference type="InterPro" id="IPR051487">
    <property type="entry name" value="Ser/Thr_Proteases_Immune/Dev"/>
</dbReference>
<keyword evidence="7" id="KW-0865">Zymogen</keyword>
<reference evidence="14 15" key="1">
    <citation type="journal article" date="2010" name="Science">
        <title>Genomic comparison of the ants Camponotus floridanus and Harpegnathos saltator.</title>
        <authorList>
            <person name="Bonasio R."/>
            <person name="Zhang G."/>
            <person name="Ye C."/>
            <person name="Mutti N.S."/>
            <person name="Fang X."/>
            <person name="Qin N."/>
            <person name="Donahue G."/>
            <person name="Yang P."/>
            <person name="Li Q."/>
            <person name="Li C."/>
            <person name="Zhang P."/>
            <person name="Huang Z."/>
            <person name="Berger S.L."/>
            <person name="Reinberg D."/>
            <person name="Wang J."/>
            <person name="Liebig J."/>
        </authorList>
    </citation>
    <scope>NUCLEOTIDE SEQUENCE [LARGE SCALE GENOMIC DNA]</scope>
    <source>
        <strain evidence="14 15">R22 G/1</strain>
    </source>
</reference>
<evidence type="ECO:0000256" key="9">
    <source>
        <dbReference type="ARBA" id="ARBA00024195"/>
    </source>
</evidence>
<dbReference type="EMBL" id="GL453503">
    <property type="protein sequence ID" value="EFN75956.1"/>
    <property type="molecule type" value="Genomic_DNA"/>
</dbReference>
<evidence type="ECO:0000256" key="4">
    <source>
        <dbReference type="ARBA" id="ARBA00022729"/>
    </source>
</evidence>
<evidence type="ECO:0000256" key="10">
    <source>
        <dbReference type="PROSITE-ProRule" id="PRU00302"/>
    </source>
</evidence>
<dbReference type="STRING" id="610380.E2C7Y6"/>
<dbReference type="SMART" id="SM00020">
    <property type="entry name" value="Tryp_SPc"/>
    <property type="match status" value="1"/>
</dbReference>
<keyword evidence="15" id="KW-1185">Reference proteome</keyword>
<evidence type="ECO:0000259" key="12">
    <source>
        <dbReference type="PROSITE" id="PS50240"/>
    </source>
</evidence>
<keyword evidence="5" id="KW-0378">Hydrolase</keyword>
<dbReference type="InterPro" id="IPR043504">
    <property type="entry name" value="Peptidase_S1_PA_chymotrypsin"/>
</dbReference>
<feature type="domain" description="Peptidase S1" evidence="12">
    <location>
        <begin position="197"/>
        <end position="451"/>
    </location>
</feature>
<dbReference type="FunFam" id="2.40.10.10:FF:000146">
    <property type="entry name" value="Serine protease 53"/>
    <property type="match status" value="1"/>
</dbReference>
<evidence type="ECO:0000256" key="6">
    <source>
        <dbReference type="ARBA" id="ARBA00022825"/>
    </source>
</evidence>
<dbReference type="InterPro" id="IPR000436">
    <property type="entry name" value="Sushi_SCR_CCP_dom"/>
</dbReference>
<dbReference type="PRINTS" id="PR00722">
    <property type="entry name" value="CHYMOTRYPSIN"/>
</dbReference>
<dbReference type="SUPFAM" id="SSF57535">
    <property type="entry name" value="Complement control module/SCR domain"/>
    <property type="match status" value="1"/>
</dbReference>
<dbReference type="CDD" id="cd00033">
    <property type="entry name" value="CCP"/>
    <property type="match status" value="1"/>
</dbReference>
<dbReference type="CDD" id="cd00190">
    <property type="entry name" value="Tryp_SPc"/>
    <property type="match status" value="1"/>
</dbReference>
<protein>
    <submittedName>
        <fullName evidence="14">Limulus clotting factor C</fullName>
    </submittedName>
</protein>
<evidence type="ECO:0000256" key="2">
    <source>
        <dbReference type="ARBA" id="ARBA00022525"/>
    </source>
</evidence>
<feature type="domain" description="Sushi" evidence="13">
    <location>
        <begin position="125"/>
        <end position="184"/>
    </location>
</feature>
<dbReference type="InParanoid" id="E2C7Y6"/>
<feature type="compositionally biased region" description="Polar residues" evidence="11">
    <location>
        <begin position="7"/>
        <end position="18"/>
    </location>
</feature>